<protein>
    <recommendedName>
        <fullName evidence="1">Core domain-containing protein</fullName>
    </recommendedName>
</protein>
<organism evidence="2 3">
    <name type="scientific">Heliorestis acidaminivorans</name>
    <dbReference type="NCBI Taxonomy" id="553427"/>
    <lineage>
        <taxon>Bacteria</taxon>
        <taxon>Bacillati</taxon>
        <taxon>Bacillota</taxon>
        <taxon>Clostridia</taxon>
        <taxon>Eubacteriales</taxon>
        <taxon>Heliobacteriaceae</taxon>
        <taxon>Heliorestis</taxon>
    </lineage>
</organism>
<name>A0A6I0EZN3_9FIRM</name>
<reference evidence="2 3" key="1">
    <citation type="submission" date="2019-10" db="EMBL/GenBank/DDBJ databases">
        <title>Whole-genome sequence of the extremophile Heliorestis acidaminivorans DSM 24790.</title>
        <authorList>
            <person name="Kyndt J.A."/>
            <person name="Meyer T.E."/>
        </authorList>
    </citation>
    <scope>NUCLEOTIDE SEQUENCE [LARGE SCALE GENOMIC DNA]</scope>
    <source>
        <strain evidence="2 3">DSM 24790</strain>
    </source>
</reference>
<evidence type="ECO:0000259" key="1">
    <source>
        <dbReference type="Pfam" id="PF01521"/>
    </source>
</evidence>
<evidence type="ECO:0000313" key="2">
    <source>
        <dbReference type="EMBL" id="KAB2951198.1"/>
    </source>
</evidence>
<dbReference type="InterPro" id="IPR000361">
    <property type="entry name" value="ATAP_core_dom"/>
</dbReference>
<sequence>MINITEIAQGKLKEIMAENKAPHMRIYALDRTHSTYELAFEWNPKRTDLVFDVEGISFVADDITKDYLQGLTIDYEDNDDEVGFTIHSTLNTGCGALACDHGFGHCSGDGECNN</sequence>
<dbReference type="RefSeq" id="WP_151621736.1">
    <property type="nucleotide sequence ID" value="NZ_WBXO01000014.1"/>
</dbReference>
<proteinExistence type="predicted"/>
<dbReference type="SUPFAM" id="SSF89360">
    <property type="entry name" value="HesB-like domain"/>
    <property type="match status" value="1"/>
</dbReference>
<keyword evidence="3" id="KW-1185">Reference proteome</keyword>
<dbReference type="OrthoDB" id="2083624at2"/>
<dbReference type="AlphaFoldDB" id="A0A6I0EZN3"/>
<evidence type="ECO:0000313" key="3">
    <source>
        <dbReference type="Proteomes" id="UP000468766"/>
    </source>
</evidence>
<dbReference type="EMBL" id="WBXO01000014">
    <property type="protein sequence ID" value="KAB2951198.1"/>
    <property type="molecule type" value="Genomic_DNA"/>
</dbReference>
<gene>
    <name evidence="2" type="ORF">F9B85_13415</name>
</gene>
<dbReference type="Gene3D" id="2.60.300.12">
    <property type="entry name" value="HesB-like domain"/>
    <property type="match status" value="1"/>
</dbReference>
<feature type="domain" description="Core" evidence="1">
    <location>
        <begin position="2"/>
        <end position="94"/>
    </location>
</feature>
<dbReference type="InterPro" id="IPR035903">
    <property type="entry name" value="HesB-like_dom_sf"/>
</dbReference>
<comment type="caution">
    <text evidence="2">The sequence shown here is derived from an EMBL/GenBank/DDBJ whole genome shotgun (WGS) entry which is preliminary data.</text>
</comment>
<dbReference type="Proteomes" id="UP000468766">
    <property type="component" value="Unassembled WGS sequence"/>
</dbReference>
<dbReference type="Pfam" id="PF01521">
    <property type="entry name" value="Fe-S_biosyn"/>
    <property type="match status" value="1"/>
</dbReference>
<accession>A0A6I0EZN3</accession>